<evidence type="ECO:0000256" key="7">
    <source>
        <dbReference type="ARBA" id="ARBA00038093"/>
    </source>
</evidence>
<protein>
    <recommendedName>
        <fullName evidence="8">Ribonuclease VapC</fullName>
        <shortName evidence="8">RNase VapC</shortName>
        <ecNumber evidence="8">3.1.-.-</ecNumber>
    </recommendedName>
    <alternativeName>
        <fullName evidence="8">Toxin VapC</fullName>
    </alternativeName>
</protein>
<reference evidence="10 11" key="1">
    <citation type="journal article" date="2024" name="Proc. Natl. Acad. Sci. U.S.A.">
        <title>The evolutionary genomics of adaptation to stress in wild rhizobium bacteria.</title>
        <authorList>
            <person name="Kehlet-Delgado H."/>
            <person name="Montoya A.P."/>
            <person name="Jensen K.T."/>
            <person name="Wendlandt C.E."/>
            <person name="Dexheimer C."/>
            <person name="Roberts M."/>
            <person name="Torres Martinez L."/>
            <person name="Friesen M.L."/>
            <person name="Griffitts J.S."/>
            <person name="Porter S.S."/>
        </authorList>
    </citation>
    <scope>NUCLEOTIDE SEQUENCE [LARGE SCALE GENOMIC DNA]</scope>
    <source>
        <strain evidence="10 11">M0729</strain>
    </source>
</reference>
<evidence type="ECO:0000256" key="4">
    <source>
        <dbReference type="ARBA" id="ARBA00022723"/>
    </source>
</evidence>
<proteinExistence type="inferred from homology"/>
<evidence type="ECO:0000313" key="10">
    <source>
        <dbReference type="EMBL" id="MER8935291.1"/>
    </source>
</evidence>
<dbReference type="EC" id="3.1.-.-" evidence="8"/>
<dbReference type="Proteomes" id="UP001464387">
    <property type="component" value="Unassembled WGS sequence"/>
</dbReference>
<gene>
    <name evidence="8" type="primary">vapC</name>
    <name evidence="10" type="ORF">NKI33_20270</name>
</gene>
<keyword evidence="5 8" id="KW-0378">Hydrolase</keyword>
<keyword evidence="4 8" id="KW-0479">Metal-binding</keyword>
<evidence type="ECO:0000256" key="6">
    <source>
        <dbReference type="ARBA" id="ARBA00022842"/>
    </source>
</evidence>
<dbReference type="HAMAP" id="MF_00265">
    <property type="entry name" value="VapC_Nob1"/>
    <property type="match status" value="1"/>
</dbReference>
<comment type="cofactor">
    <cofactor evidence="1 8">
        <name>Mg(2+)</name>
        <dbReference type="ChEBI" id="CHEBI:18420"/>
    </cofactor>
</comment>
<comment type="function">
    <text evidence="8">Toxic component of a toxin-antitoxin (TA) system. An RNase.</text>
</comment>
<evidence type="ECO:0000256" key="8">
    <source>
        <dbReference type="HAMAP-Rule" id="MF_00265"/>
    </source>
</evidence>
<evidence type="ECO:0000256" key="1">
    <source>
        <dbReference type="ARBA" id="ARBA00001946"/>
    </source>
</evidence>
<dbReference type="Gene3D" id="3.40.50.1010">
    <property type="entry name" value="5'-nuclease"/>
    <property type="match status" value="1"/>
</dbReference>
<evidence type="ECO:0000313" key="11">
    <source>
        <dbReference type="Proteomes" id="UP001464387"/>
    </source>
</evidence>
<comment type="similarity">
    <text evidence="7 8">Belongs to the PINc/VapC protein family.</text>
</comment>
<keyword evidence="8" id="KW-0800">Toxin</keyword>
<dbReference type="InterPro" id="IPR022907">
    <property type="entry name" value="VapC_family"/>
</dbReference>
<evidence type="ECO:0000256" key="2">
    <source>
        <dbReference type="ARBA" id="ARBA00022649"/>
    </source>
</evidence>
<feature type="domain" description="PIN" evidence="9">
    <location>
        <begin position="4"/>
        <end position="134"/>
    </location>
</feature>
<dbReference type="InterPro" id="IPR002716">
    <property type="entry name" value="PIN_dom"/>
</dbReference>
<accession>A0ABV1YJC9</accession>
<dbReference type="RefSeq" id="WP_352657488.1">
    <property type="nucleotide sequence ID" value="NZ_JAMYMY010000033.1"/>
</dbReference>
<sequence>MTRYLLHTNIISNVIKPEPSGSLLAWMGAQKDEDLFIASLTVAEIRRSILEKPKGKKRSSLETWFEGSEGPQALFAGRVLSFDEKAGLVWARLMANGKARGRSRSALDTIIAAVAEANECVVVTDNGKDFEDVQIIKPLRSSRSQAGDDSSNGPADSI</sequence>
<comment type="caution">
    <text evidence="8">Lacks conserved residue(s) required for the propagation of feature annotation.</text>
</comment>
<dbReference type="InterPro" id="IPR029060">
    <property type="entry name" value="PIN-like_dom_sf"/>
</dbReference>
<dbReference type="Pfam" id="PF01850">
    <property type="entry name" value="PIN"/>
    <property type="match status" value="1"/>
</dbReference>
<keyword evidence="3 8" id="KW-0540">Nuclease</keyword>
<organism evidence="10 11">
    <name type="scientific">Mesorhizobium opportunistum</name>
    <dbReference type="NCBI Taxonomy" id="593909"/>
    <lineage>
        <taxon>Bacteria</taxon>
        <taxon>Pseudomonadati</taxon>
        <taxon>Pseudomonadota</taxon>
        <taxon>Alphaproteobacteria</taxon>
        <taxon>Hyphomicrobiales</taxon>
        <taxon>Phyllobacteriaceae</taxon>
        <taxon>Mesorhizobium</taxon>
    </lineage>
</organism>
<comment type="caution">
    <text evidence="10">The sequence shown here is derived from an EMBL/GenBank/DDBJ whole genome shotgun (WGS) entry which is preliminary data.</text>
</comment>
<dbReference type="SUPFAM" id="SSF88723">
    <property type="entry name" value="PIN domain-like"/>
    <property type="match status" value="1"/>
</dbReference>
<evidence type="ECO:0000259" key="9">
    <source>
        <dbReference type="Pfam" id="PF01850"/>
    </source>
</evidence>
<dbReference type="PANTHER" id="PTHR33653">
    <property type="entry name" value="RIBONUCLEASE VAPC2"/>
    <property type="match status" value="1"/>
</dbReference>
<feature type="binding site" evidence="8">
    <location>
        <position position="108"/>
    </location>
    <ligand>
        <name>Mg(2+)</name>
        <dbReference type="ChEBI" id="CHEBI:18420"/>
    </ligand>
</feature>
<dbReference type="InterPro" id="IPR050556">
    <property type="entry name" value="Type_II_TA_system_RNase"/>
</dbReference>
<evidence type="ECO:0000256" key="3">
    <source>
        <dbReference type="ARBA" id="ARBA00022722"/>
    </source>
</evidence>
<dbReference type="EMBL" id="JAMYPJ010000030">
    <property type="protein sequence ID" value="MER8935291.1"/>
    <property type="molecule type" value="Genomic_DNA"/>
</dbReference>
<keyword evidence="6 8" id="KW-0460">Magnesium</keyword>
<dbReference type="PANTHER" id="PTHR33653:SF1">
    <property type="entry name" value="RIBONUCLEASE VAPC2"/>
    <property type="match status" value="1"/>
</dbReference>
<name>A0ABV1YJC9_9HYPH</name>
<keyword evidence="2 8" id="KW-1277">Toxin-antitoxin system</keyword>
<keyword evidence="11" id="KW-1185">Reference proteome</keyword>
<evidence type="ECO:0000256" key="5">
    <source>
        <dbReference type="ARBA" id="ARBA00022801"/>
    </source>
</evidence>